<reference evidence="10 11" key="1">
    <citation type="journal article" date="2012" name="Nat. Biotechnol.">
        <title>Draft genome sequence of pigeonpea (Cajanus cajan), an orphan legume crop of resource-poor farmers.</title>
        <authorList>
            <person name="Varshney R.K."/>
            <person name="Chen W."/>
            <person name="Li Y."/>
            <person name="Bharti A.K."/>
            <person name="Saxena R.K."/>
            <person name="Schlueter J.A."/>
            <person name="Donoghue M.T."/>
            <person name="Azam S."/>
            <person name="Fan G."/>
            <person name="Whaley A.M."/>
            <person name="Farmer A.D."/>
            <person name="Sheridan J."/>
            <person name="Iwata A."/>
            <person name="Tuteja R."/>
            <person name="Penmetsa R.V."/>
            <person name="Wu W."/>
            <person name="Upadhyaya H.D."/>
            <person name="Yang S.P."/>
            <person name="Shah T."/>
            <person name="Saxena K.B."/>
            <person name="Michael T."/>
            <person name="McCombie W.R."/>
            <person name="Yang B."/>
            <person name="Zhang G."/>
            <person name="Yang H."/>
            <person name="Wang J."/>
            <person name="Spillane C."/>
            <person name="Cook D.R."/>
            <person name="May G.D."/>
            <person name="Xu X."/>
            <person name="Jackson S.A."/>
        </authorList>
    </citation>
    <scope>NUCLEOTIDE SEQUENCE [LARGE SCALE GENOMIC DNA]</scope>
    <source>
        <strain evidence="11">cv. Asha</strain>
    </source>
</reference>
<dbReference type="EMBL" id="CM003613">
    <property type="protein sequence ID" value="KYP56693.1"/>
    <property type="molecule type" value="Genomic_DNA"/>
</dbReference>
<protein>
    <submittedName>
        <fullName evidence="10">Oligopeptide transporter 3</fullName>
    </submittedName>
</protein>
<dbReference type="AlphaFoldDB" id="A0A151SPH5"/>
<gene>
    <name evidence="10" type="ORF">KK1_002938</name>
</gene>
<evidence type="ECO:0000256" key="2">
    <source>
        <dbReference type="ARBA" id="ARBA00005484"/>
    </source>
</evidence>
<evidence type="ECO:0000256" key="5">
    <source>
        <dbReference type="ARBA" id="ARBA00022856"/>
    </source>
</evidence>
<feature type="transmembrane region" description="Helical" evidence="9">
    <location>
        <begin position="31"/>
        <end position="50"/>
    </location>
</feature>
<evidence type="ECO:0000313" key="11">
    <source>
        <dbReference type="Proteomes" id="UP000075243"/>
    </source>
</evidence>
<dbReference type="Gramene" id="C.cajan_02870.t">
    <property type="protein sequence ID" value="C.cajan_02870.t.cds1"/>
    <property type="gene ID" value="C.cajan_02870"/>
</dbReference>
<evidence type="ECO:0000313" key="10">
    <source>
        <dbReference type="EMBL" id="KYP56693.1"/>
    </source>
</evidence>
<evidence type="ECO:0000256" key="3">
    <source>
        <dbReference type="ARBA" id="ARBA00022448"/>
    </source>
</evidence>
<dbReference type="InterPro" id="IPR004813">
    <property type="entry name" value="OPT"/>
</dbReference>
<proteinExistence type="inferred from homology"/>
<dbReference type="GO" id="GO:0035673">
    <property type="term" value="F:oligopeptide transmembrane transporter activity"/>
    <property type="evidence" value="ECO:0007669"/>
    <property type="project" value="InterPro"/>
</dbReference>
<dbReference type="OMA" id="GDRWSAH"/>
<evidence type="ECO:0000256" key="7">
    <source>
        <dbReference type="ARBA" id="ARBA00022989"/>
    </source>
</evidence>
<evidence type="ECO:0000256" key="8">
    <source>
        <dbReference type="ARBA" id="ARBA00023136"/>
    </source>
</evidence>
<feature type="transmembrane region" description="Helical" evidence="9">
    <location>
        <begin position="6"/>
        <end position="24"/>
    </location>
</feature>
<keyword evidence="11" id="KW-1185">Reference proteome</keyword>
<comment type="subcellular location">
    <subcellularLocation>
        <location evidence="1">Membrane</location>
        <topology evidence="1">Multi-pass membrane protein</topology>
    </subcellularLocation>
</comment>
<accession>A0A151SPH5</accession>
<dbReference type="Pfam" id="PF03169">
    <property type="entry name" value="OPT"/>
    <property type="match status" value="1"/>
</dbReference>
<organism evidence="10 11">
    <name type="scientific">Cajanus cajan</name>
    <name type="common">Pigeon pea</name>
    <name type="synonym">Cajanus indicus</name>
    <dbReference type="NCBI Taxonomy" id="3821"/>
    <lineage>
        <taxon>Eukaryota</taxon>
        <taxon>Viridiplantae</taxon>
        <taxon>Streptophyta</taxon>
        <taxon>Embryophyta</taxon>
        <taxon>Tracheophyta</taxon>
        <taxon>Spermatophyta</taxon>
        <taxon>Magnoliopsida</taxon>
        <taxon>eudicotyledons</taxon>
        <taxon>Gunneridae</taxon>
        <taxon>Pentapetalae</taxon>
        <taxon>rosids</taxon>
        <taxon>fabids</taxon>
        <taxon>Fabales</taxon>
        <taxon>Fabaceae</taxon>
        <taxon>Papilionoideae</taxon>
        <taxon>50 kb inversion clade</taxon>
        <taxon>NPAAA clade</taxon>
        <taxon>indigoferoid/millettioid clade</taxon>
        <taxon>Phaseoleae</taxon>
        <taxon>Cajanus</taxon>
    </lineage>
</organism>
<keyword evidence="6" id="KW-0653">Protein transport</keyword>
<sequence length="62" mass="7107">MMTFRAWFLGIASCVLLIFLNTFFTFRMQPLTISAILMQIAVLPIGRFMVATLPTREYASIM</sequence>
<dbReference type="InterPro" id="IPR004648">
    <property type="entry name" value="Oligpept_transpt"/>
</dbReference>
<evidence type="ECO:0000256" key="1">
    <source>
        <dbReference type="ARBA" id="ARBA00004141"/>
    </source>
</evidence>
<keyword evidence="7 9" id="KW-1133">Transmembrane helix</keyword>
<dbReference type="GO" id="GO:0016020">
    <property type="term" value="C:membrane"/>
    <property type="evidence" value="ECO:0007669"/>
    <property type="project" value="UniProtKB-SubCell"/>
</dbReference>
<name>A0A151SPH5_CAJCA</name>
<evidence type="ECO:0000256" key="6">
    <source>
        <dbReference type="ARBA" id="ARBA00022927"/>
    </source>
</evidence>
<dbReference type="PANTHER" id="PTHR22601">
    <property type="entry name" value="ISP4 LIKE PROTEIN"/>
    <property type="match status" value="1"/>
</dbReference>
<keyword evidence="5" id="KW-0571">Peptide transport</keyword>
<keyword evidence="3" id="KW-0813">Transport</keyword>
<keyword evidence="4 9" id="KW-0812">Transmembrane</keyword>
<dbReference type="Proteomes" id="UP000075243">
    <property type="component" value="Chromosome 11"/>
</dbReference>
<evidence type="ECO:0000256" key="9">
    <source>
        <dbReference type="SAM" id="Phobius"/>
    </source>
</evidence>
<comment type="similarity">
    <text evidence="2">Belongs to the oligopeptide OPT transporter (TC 2.A.67.1) family.</text>
</comment>
<keyword evidence="8 9" id="KW-0472">Membrane</keyword>
<dbReference type="GO" id="GO:0015031">
    <property type="term" value="P:protein transport"/>
    <property type="evidence" value="ECO:0007669"/>
    <property type="project" value="UniProtKB-KW"/>
</dbReference>
<evidence type="ECO:0000256" key="4">
    <source>
        <dbReference type="ARBA" id="ARBA00022692"/>
    </source>
</evidence>